<gene>
    <name evidence="1" type="ORF">FIBSPDRAFT_962995</name>
</gene>
<reference evidence="1 2" key="1">
    <citation type="journal article" date="2016" name="Mol. Biol. Evol.">
        <title>Comparative Genomics of Early-Diverging Mushroom-Forming Fungi Provides Insights into the Origins of Lignocellulose Decay Capabilities.</title>
        <authorList>
            <person name="Nagy L.G."/>
            <person name="Riley R."/>
            <person name="Tritt A."/>
            <person name="Adam C."/>
            <person name="Daum C."/>
            <person name="Floudas D."/>
            <person name="Sun H."/>
            <person name="Yadav J.S."/>
            <person name="Pangilinan J."/>
            <person name="Larsson K.H."/>
            <person name="Matsuura K."/>
            <person name="Barry K."/>
            <person name="Labutti K."/>
            <person name="Kuo R."/>
            <person name="Ohm R.A."/>
            <person name="Bhattacharya S.S."/>
            <person name="Shirouzu T."/>
            <person name="Yoshinaga Y."/>
            <person name="Martin F.M."/>
            <person name="Grigoriev I.V."/>
            <person name="Hibbett D.S."/>
        </authorList>
    </citation>
    <scope>NUCLEOTIDE SEQUENCE [LARGE SCALE GENOMIC DNA]</scope>
    <source>
        <strain evidence="1 2">CBS 109695</strain>
    </source>
</reference>
<dbReference type="Proteomes" id="UP000076532">
    <property type="component" value="Unassembled WGS sequence"/>
</dbReference>
<dbReference type="AlphaFoldDB" id="A0A165ZH96"/>
<evidence type="ECO:0000313" key="2">
    <source>
        <dbReference type="Proteomes" id="UP000076532"/>
    </source>
</evidence>
<dbReference type="EMBL" id="KV417677">
    <property type="protein sequence ID" value="KZP10592.1"/>
    <property type="molecule type" value="Genomic_DNA"/>
</dbReference>
<sequence>MSYHGAGPYACIWVTKGNSVMNLLTKIAIPVFFHGADGFTTHSLTRRPDLQASMDKTENIF</sequence>
<organism evidence="1 2">
    <name type="scientific">Athelia psychrophila</name>
    <dbReference type="NCBI Taxonomy" id="1759441"/>
    <lineage>
        <taxon>Eukaryota</taxon>
        <taxon>Fungi</taxon>
        <taxon>Dikarya</taxon>
        <taxon>Basidiomycota</taxon>
        <taxon>Agaricomycotina</taxon>
        <taxon>Agaricomycetes</taxon>
        <taxon>Agaricomycetidae</taxon>
        <taxon>Atheliales</taxon>
        <taxon>Atheliaceae</taxon>
        <taxon>Athelia</taxon>
    </lineage>
</organism>
<name>A0A165ZH96_9AGAM</name>
<keyword evidence="2" id="KW-1185">Reference proteome</keyword>
<evidence type="ECO:0000313" key="1">
    <source>
        <dbReference type="EMBL" id="KZP10592.1"/>
    </source>
</evidence>
<protein>
    <submittedName>
        <fullName evidence="1">Uncharacterized protein</fullName>
    </submittedName>
</protein>
<proteinExistence type="predicted"/>
<accession>A0A165ZH96</accession>